<dbReference type="Proteomes" id="UP000444721">
    <property type="component" value="Unassembled WGS sequence"/>
</dbReference>
<feature type="compositionally biased region" description="Low complexity" evidence="4">
    <location>
        <begin position="31"/>
        <end position="44"/>
    </location>
</feature>
<comment type="caution">
    <text evidence="6">The sequence shown here is derived from an EMBL/GenBank/DDBJ whole genome shotgun (WGS) entry which is preliminary data.</text>
</comment>
<dbReference type="VEuPathDB" id="AmoebaDB:FDP41_002296"/>
<feature type="region of interest" description="Disordered" evidence="4">
    <location>
        <begin position="1"/>
        <end position="53"/>
    </location>
</feature>
<dbReference type="RefSeq" id="XP_044563189.1">
    <property type="nucleotide sequence ID" value="XM_044705474.1"/>
</dbReference>
<dbReference type="OrthoDB" id="408631at2759"/>
<dbReference type="InterPro" id="IPR002018">
    <property type="entry name" value="CarbesteraseB"/>
</dbReference>
<proteinExistence type="inferred from homology"/>
<dbReference type="PROSITE" id="PS00122">
    <property type="entry name" value="CARBOXYLESTERASE_B_1"/>
    <property type="match status" value="1"/>
</dbReference>
<comment type="similarity">
    <text evidence="1 3">Belongs to the type-B carboxylesterase/lipase family.</text>
</comment>
<dbReference type="Gene3D" id="3.40.50.1820">
    <property type="entry name" value="alpha/beta hydrolase"/>
    <property type="match status" value="1"/>
</dbReference>
<feature type="domain" description="Carboxylesterase type B" evidence="5">
    <location>
        <begin position="65"/>
        <end position="571"/>
    </location>
</feature>
<reference evidence="6 7" key="1">
    <citation type="journal article" date="2019" name="Sci. Rep.">
        <title>Nanopore sequencing improves the draft genome of the human pathogenic amoeba Naegleria fowleri.</title>
        <authorList>
            <person name="Liechti N."/>
            <person name="Schurch N."/>
            <person name="Bruggmann R."/>
            <person name="Wittwer M."/>
        </authorList>
    </citation>
    <scope>NUCLEOTIDE SEQUENCE [LARGE SCALE GENOMIC DNA]</scope>
    <source>
        <strain evidence="6 7">ATCC 30894</strain>
    </source>
</reference>
<dbReference type="VEuPathDB" id="AmoebaDB:NfTy_042700"/>
<keyword evidence="2 3" id="KW-0378">Hydrolase</keyword>
<evidence type="ECO:0000313" key="7">
    <source>
        <dbReference type="Proteomes" id="UP000444721"/>
    </source>
</evidence>
<keyword evidence="7" id="KW-1185">Reference proteome</keyword>
<dbReference type="Pfam" id="PF00135">
    <property type="entry name" value="COesterase"/>
    <property type="match status" value="1"/>
</dbReference>
<dbReference type="EC" id="3.1.1.-" evidence="3"/>
<dbReference type="InterPro" id="IPR019819">
    <property type="entry name" value="Carboxylesterase_B_CS"/>
</dbReference>
<evidence type="ECO:0000259" key="5">
    <source>
        <dbReference type="Pfam" id="PF00135"/>
    </source>
</evidence>
<dbReference type="AlphaFoldDB" id="A0A6A5BTF2"/>
<evidence type="ECO:0000256" key="2">
    <source>
        <dbReference type="ARBA" id="ARBA00022801"/>
    </source>
</evidence>
<evidence type="ECO:0000256" key="4">
    <source>
        <dbReference type="SAM" id="MobiDB-lite"/>
    </source>
</evidence>
<dbReference type="EMBL" id="VFQX01000029">
    <property type="protein sequence ID" value="KAF0978476.1"/>
    <property type="molecule type" value="Genomic_DNA"/>
</dbReference>
<evidence type="ECO:0000256" key="3">
    <source>
        <dbReference type="RuleBase" id="RU361235"/>
    </source>
</evidence>
<evidence type="ECO:0000313" key="6">
    <source>
        <dbReference type="EMBL" id="KAF0978476.1"/>
    </source>
</evidence>
<dbReference type="InterPro" id="IPR029058">
    <property type="entry name" value="AB_hydrolase_fold"/>
</dbReference>
<dbReference type="GeneID" id="68109514"/>
<dbReference type="OMA" id="GAWHGNE"/>
<dbReference type="GO" id="GO:0016787">
    <property type="term" value="F:hydrolase activity"/>
    <property type="evidence" value="ECO:0007669"/>
    <property type="project" value="UniProtKB-KW"/>
</dbReference>
<dbReference type="VEuPathDB" id="AmoebaDB:NF0008200"/>
<dbReference type="SUPFAM" id="SSF53474">
    <property type="entry name" value="alpha/beta-Hydrolases"/>
    <property type="match status" value="1"/>
</dbReference>
<evidence type="ECO:0000256" key="1">
    <source>
        <dbReference type="ARBA" id="ARBA00005964"/>
    </source>
</evidence>
<accession>A0A6A5BTF2</accession>
<name>A0A6A5BTF2_NAEFO</name>
<dbReference type="PANTHER" id="PTHR45570">
    <property type="entry name" value="CARBOXYLIC ESTER HYDROLASE"/>
    <property type="match status" value="1"/>
</dbReference>
<organism evidence="6 7">
    <name type="scientific">Naegleria fowleri</name>
    <name type="common">Brain eating amoeba</name>
    <dbReference type="NCBI Taxonomy" id="5763"/>
    <lineage>
        <taxon>Eukaryota</taxon>
        <taxon>Discoba</taxon>
        <taxon>Heterolobosea</taxon>
        <taxon>Tetramitia</taxon>
        <taxon>Eutetramitia</taxon>
        <taxon>Vahlkampfiidae</taxon>
        <taxon>Naegleria</taxon>
    </lineage>
</organism>
<dbReference type="PROSITE" id="PS00941">
    <property type="entry name" value="CARBOXYLESTERASE_B_2"/>
    <property type="match status" value="1"/>
</dbReference>
<protein>
    <recommendedName>
        <fullName evidence="3">Carboxylic ester hydrolase</fullName>
        <ecNumber evidence="3">3.1.1.-</ecNumber>
    </recommendedName>
</protein>
<dbReference type="PANTHER" id="PTHR45570:SF1">
    <property type="entry name" value="CARBOXYLIC ESTER HYDROLASE"/>
    <property type="match status" value="1"/>
</dbReference>
<gene>
    <name evidence="6" type="ORF">FDP41_002296</name>
</gene>
<sequence>MVRGEDNISMTNQQQQHSSQQRLASLIQQLKQQASPSSWSSPSRAKSDFSSPQHRNDVDFIFNVTSLGVLKGKRSPSLNFRSFKNIPYAQSPVGSRRWNDPVPISTPLQGVLDATQFGPQCPQNCLLPKGLCAETMSEDCLTLNVYTPDQLGNGSLPVMVFIPGGHFDMGTANCALYDGGYFVGKTNVILVTINYRLGALGYLVNSKNGLRGNFALKDQRLALKWVQRFIDRFGGNPNSVTIFGESAGAGSVTALLMNKESWPLFHKAILQSNPLALPFRDISSSDQLGDRFIRESGCQKSENTLQCIQNLKWQDVVEIGDSASNHLNIWHPIISFMPWTPCLDGKELFEQPLDAFKNGNYAKVPMIMGTLSEEAIMFVYLALSNPLPFYEYDGALIALFGLFDYSKVHSLYPPTSGSDQRVEFSILGTDYIFTAPTRNALMNIHNHQPNIPVYLFEFNHTLSFSSEAWMPRYPFCVGHVCHGSELPILFHSSELLNLPLMPQEEELSAAMMNYWTNFAKTSNPNLSSSTYSTQNVPTYWEQFTPSNLLNMELQTPKVFMNYGLRKQKLDMFDSIGYHHGY</sequence>
<dbReference type="InterPro" id="IPR019826">
    <property type="entry name" value="Carboxylesterase_B_AS"/>
</dbReference>